<comment type="cofactor">
    <cofactor evidence="17">
        <name>Mg(2+)</name>
        <dbReference type="ChEBI" id="CHEBI:18420"/>
    </cofactor>
</comment>
<dbReference type="Proteomes" id="UP000269499">
    <property type="component" value="Unassembled WGS sequence"/>
</dbReference>
<accession>A0A497F7D5</accession>
<dbReference type="PIRSF" id="PIRSF017184">
    <property type="entry name" value="Nnr"/>
    <property type="match status" value="1"/>
</dbReference>
<dbReference type="SUPFAM" id="SSF64153">
    <property type="entry name" value="YjeF N-terminal domain-like"/>
    <property type="match status" value="1"/>
</dbReference>
<dbReference type="Gene3D" id="3.40.50.10260">
    <property type="entry name" value="YjeF N-terminal domain"/>
    <property type="match status" value="1"/>
</dbReference>
<protein>
    <recommendedName>
        <fullName evidence="19">Bifunctional NAD(P)H-hydrate repair enzyme</fullName>
    </recommendedName>
    <alternativeName>
        <fullName evidence="19">Nicotinamide nucleotide repair protein</fullName>
    </alternativeName>
    <domain>
        <recommendedName>
            <fullName evidence="19">ADP-dependent (S)-NAD(P)H-hydrate dehydratase</fullName>
            <ecNumber evidence="19">4.2.1.136</ecNumber>
        </recommendedName>
        <alternativeName>
            <fullName evidence="19">ADP-dependent NAD(P)HX dehydratase</fullName>
        </alternativeName>
    </domain>
    <domain>
        <recommendedName>
            <fullName evidence="19">NAD(P)H-hydrate epimerase</fullName>
            <ecNumber evidence="19">5.1.99.6</ecNumber>
        </recommendedName>
    </domain>
</protein>
<feature type="binding site" evidence="17">
    <location>
        <position position="385"/>
    </location>
    <ligand>
        <name>(6S)-NADPHX</name>
        <dbReference type="ChEBI" id="CHEBI:64076"/>
    </ligand>
</feature>
<dbReference type="EC" id="5.1.99.6" evidence="19"/>
<comment type="catalytic activity">
    <reaction evidence="15 17 19">
        <text>(6S)-NADHX + ADP = AMP + phosphate + NADH + H(+)</text>
        <dbReference type="Rhea" id="RHEA:32223"/>
        <dbReference type="ChEBI" id="CHEBI:15378"/>
        <dbReference type="ChEBI" id="CHEBI:43474"/>
        <dbReference type="ChEBI" id="CHEBI:57945"/>
        <dbReference type="ChEBI" id="CHEBI:64074"/>
        <dbReference type="ChEBI" id="CHEBI:456215"/>
        <dbReference type="ChEBI" id="CHEBI:456216"/>
        <dbReference type="EC" id="4.2.1.136"/>
    </reaction>
</comment>
<comment type="function">
    <text evidence="18">Catalyzes the epimerization of the S- and R-forms of NAD(P)HX, a damaged form of NAD(P)H that is a result of enzymatic or heat-dependent hydration. This is a prerequisite for the S-specific NAD(P)H-hydrate dehydratase to allow the repair of both epimers of NAD(P)HX.</text>
</comment>
<evidence type="ECO:0000256" key="6">
    <source>
        <dbReference type="ARBA" id="ARBA00022741"/>
    </source>
</evidence>
<feature type="binding site" evidence="17">
    <location>
        <position position="333"/>
    </location>
    <ligand>
        <name>(6S)-NADPHX</name>
        <dbReference type="ChEBI" id="CHEBI:64076"/>
    </ligand>
</feature>
<name>A0A497F7D5_9CREN</name>
<feature type="binding site" evidence="17">
    <location>
        <position position="455"/>
    </location>
    <ligand>
        <name>(6S)-NADPHX</name>
        <dbReference type="ChEBI" id="CHEBI:64076"/>
    </ligand>
</feature>
<comment type="similarity">
    <text evidence="4 19">In the C-terminal section; belongs to the NnrD/CARKD family.</text>
</comment>
<comment type="function">
    <text evidence="14 19">Bifunctional enzyme that catalyzes the epimerization of the S- and R-forms of NAD(P)HX and the dehydration of the S-form of NAD(P)HX at the expense of ADP, which is converted to AMP. This allows the repair of both epimers of NAD(P)HX, a damaged form of NAD(P)H that is a result of enzymatic or heat-dependent hydration.</text>
</comment>
<sequence length="519" mass="55488">MYSQAVTVEEMTAIDVNSEYLGASRLVLMENAGAEVARAIREKMEVKNKKVVVVSHLGNKGGDGFVTARHLAILGADVTVVLIGDPLKIRSAEARKNWSILKEMESSVKIIVIKDSSKLHLLEEVLKNANLVVDALLGTGVKGELRPPISNIVKLINEARKTGAFTVAIDLPTGIHPNTGEVLGVAVEAHLTVTHHKPKIGLLSEKSRKYVGELRVANIGIPPEAELFAGPGDVLIALKERKPTAHKGDFGRIVIIGGSKDYSGAPALAGLAALRAGADLSIIIAPKAISTSIRSYSPNLIVREYEGDYLNSSGVELALKEGKRANALIIGPGLSINEQVEDAVHKILEEFKKLNIPVVVDADAIKACATKIDSLHNLKGVITPHVGEFKTLTQIQLPPEDKGGWKNRIDIVRREAEKLKTTILLKAHYDIISNGVKVKVNRTGNPGMTVGGTGDVLAGLTAAFLAWNTTPMRAATAAAFINGLAGDLAVNEKGYHILASDVIEKIPDAFAKVKEYITK</sequence>
<dbReference type="Pfam" id="PF01256">
    <property type="entry name" value="Carb_kinase"/>
    <property type="match status" value="1"/>
</dbReference>
<evidence type="ECO:0000256" key="4">
    <source>
        <dbReference type="ARBA" id="ARBA00009524"/>
    </source>
</evidence>
<keyword evidence="6 17" id="KW-0547">Nucleotide-binding</keyword>
<dbReference type="GO" id="GO:0052855">
    <property type="term" value="F:ADP-dependent NAD(P)H-hydrate dehydratase activity"/>
    <property type="evidence" value="ECO:0007669"/>
    <property type="project" value="UniProtKB-UniRule"/>
</dbReference>
<keyword evidence="13" id="KW-0511">Multifunctional enzyme</keyword>
<comment type="catalytic activity">
    <reaction evidence="2 18 19">
        <text>(6R)-NADPHX = (6S)-NADPHX</text>
        <dbReference type="Rhea" id="RHEA:32227"/>
        <dbReference type="ChEBI" id="CHEBI:64076"/>
        <dbReference type="ChEBI" id="CHEBI:64077"/>
        <dbReference type="EC" id="5.1.99.6"/>
    </reaction>
</comment>
<dbReference type="InterPro" id="IPR036652">
    <property type="entry name" value="YjeF_N_dom_sf"/>
</dbReference>
<feature type="binding site" evidence="18">
    <location>
        <position position="134"/>
    </location>
    <ligand>
        <name>K(+)</name>
        <dbReference type="ChEBI" id="CHEBI:29103"/>
    </ligand>
</feature>
<evidence type="ECO:0000256" key="16">
    <source>
        <dbReference type="ARBA" id="ARBA00049209"/>
    </source>
</evidence>
<comment type="similarity">
    <text evidence="17">Belongs to the NnrD/CARKD family.</text>
</comment>
<evidence type="ECO:0000256" key="7">
    <source>
        <dbReference type="ARBA" id="ARBA00022840"/>
    </source>
</evidence>
<dbReference type="Pfam" id="PF03853">
    <property type="entry name" value="YjeF_N"/>
    <property type="match status" value="1"/>
</dbReference>
<reference evidence="22 23" key="1">
    <citation type="submission" date="2018-06" db="EMBL/GenBank/DDBJ databases">
        <title>Extensive metabolic versatility and redundancy in microbially diverse, dynamic hydrothermal sediments.</title>
        <authorList>
            <person name="Dombrowski N."/>
            <person name="Teske A."/>
            <person name="Baker B.J."/>
        </authorList>
    </citation>
    <scope>NUCLEOTIDE SEQUENCE [LARGE SCALE GENOMIC DNA]</scope>
    <source>
        <strain evidence="22">B20_G2</strain>
    </source>
</reference>
<evidence type="ECO:0000256" key="19">
    <source>
        <dbReference type="PIRNR" id="PIRNR017184"/>
    </source>
</evidence>
<feature type="binding site" evidence="17">
    <location>
        <position position="265"/>
    </location>
    <ligand>
        <name>(6S)-NADPHX</name>
        <dbReference type="ChEBI" id="CHEBI:64076"/>
    </ligand>
</feature>
<proteinExistence type="inferred from homology"/>
<feature type="binding site" evidence="17">
    <location>
        <position position="454"/>
    </location>
    <ligand>
        <name>AMP</name>
        <dbReference type="ChEBI" id="CHEBI:456215"/>
    </ligand>
</feature>
<dbReference type="InterPro" id="IPR029056">
    <property type="entry name" value="Ribokinase-like"/>
</dbReference>
<evidence type="ECO:0000259" key="21">
    <source>
        <dbReference type="PROSITE" id="PS51385"/>
    </source>
</evidence>
<comment type="similarity">
    <text evidence="3 19">In the N-terminal section; belongs to the NnrE/AIBP family.</text>
</comment>
<evidence type="ECO:0000256" key="11">
    <source>
        <dbReference type="ARBA" id="ARBA00023235"/>
    </source>
</evidence>
<evidence type="ECO:0000256" key="5">
    <source>
        <dbReference type="ARBA" id="ARBA00022723"/>
    </source>
</evidence>
<dbReference type="PROSITE" id="PS51385">
    <property type="entry name" value="YJEF_N"/>
    <property type="match status" value="1"/>
</dbReference>
<feature type="domain" description="YjeF C-terminal" evidence="20">
    <location>
        <begin position="230"/>
        <end position="513"/>
    </location>
</feature>
<dbReference type="NCBIfam" id="TIGR00197">
    <property type="entry name" value="yjeF_nterm"/>
    <property type="match status" value="1"/>
</dbReference>
<feature type="binding site" evidence="18">
    <location>
        <position position="170"/>
    </location>
    <ligand>
        <name>(6S)-NADPHX</name>
        <dbReference type="ChEBI" id="CHEBI:64076"/>
    </ligand>
</feature>
<comment type="caution">
    <text evidence="22">The sequence shown here is derived from an EMBL/GenBank/DDBJ whole genome shotgun (WGS) entry which is preliminary data.</text>
</comment>
<evidence type="ECO:0000256" key="15">
    <source>
        <dbReference type="ARBA" id="ARBA00048238"/>
    </source>
</evidence>
<comment type="caution">
    <text evidence="17">Lacks conserved residue(s) required for the propagation of feature annotation.</text>
</comment>
<feature type="binding site" evidence="18">
    <location>
        <begin position="138"/>
        <end position="144"/>
    </location>
    <ligand>
        <name>(6S)-NADPHX</name>
        <dbReference type="ChEBI" id="CHEBI:64076"/>
    </ligand>
</feature>
<dbReference type="InterPro" id="IPR030677">
    <property type="entry name" value="Nnr"/>
</dbReference>
<dbReference type="GO" id="GO:0052856">
    <property type="term" value="F:NAD(P)HX epimerase activity"/>
    <property type="evidence" value="ECO:0007669"/>
    <property type="project" value="UniProtKB-UniRule"/>
</dbReference>
<comment type="catalytic activity">
    <reaction evidence="16 17 19">
        <text>(6S)-NADPHX + ADP = AMP + phosphate + NADPH + H(+)</text>
        <dbReference type="Rhea" id="RHEA:32235"/>
        <dbReference type="ChEBI" id="CHEBI:15378"/>
        <dbReference type="ChEBI" id="CHEBI:43474"/>
        <dbReference type="ChEBI" id="CHEBI:57783"/>
        <dbReference type="ChEBI" id="CHEBI:64076"/>
        <dbReference type="ChEBI" id="CHEBI:456215"/>
        <dbReference type="ChEBI" id="CHEBI:456216"/>
        <dbReference type="EC" id="4.2.1.136"/>
    </reaction>
</comment>
<dbReference type="EC" id="4.2.1.136" evidence="19"/>
<dbReference type="PROSITE" id="PS51383">
    <property type="entry name" value="YJEF_C_3"/>
    <property type="match status" value="1"/>
</dbReference>
<dbReference type="GO" id="GO:0046496">
    <property type="term" value="P:nicotinamide nucleotide metabolic process"/>
    <property type="evidence" value="ECO:0007669"/>
    <property type="project" value="UniProtKB-UniRule"/>
</dbReference>
<evidence type="ECO:0000259" key="20">
    <source>
        <dbReference type="PROSITE" id="PS51383"/>
    </source>
</evidence>
<keyword evidence="8 17" id="KW-0521">NADP</keyword>
<evidence type="ECO:0000256" key="17">
    <source>
        <dbReference type="HAMAP-Rule" id="MF_01965"/>
    </source>
</evidence>
<dbReference type="InterPro" id="IPR000631">
    <property type="entry name" value="CARKD"/>
</dbReference>
<dbReference type="GO" id="GO:0046872">
    <property type="term" value="F:metal ion binding"/>
    <property type="evidence" value="ECO:0007669"/>
    <property type="project" value="UniProtKB-UniRule"/>
</dbReference>
<evidence type="ECO:0000256" key="9">
    <source>
        <dbReference type="ARBA" id="ARBA00022958"/>
    </source>
</evidence>
<evidence type="ECO:0000256" key="3">
    <source>
        <dbReference type="ARBA" id="ARBA00006001"/>
    </source>
</evidence>
<dbReference type="PANTHER" id="PTHR12592">
    <property type="entry name" value="ATP-DEPENDENT (S)-NAD(P)H-HYDRATE DEHYDRATASE FAMILY MEMBER"/>
    <property type="match status" value="1"/>
</dbReference>
<dbReference type="AlphaFoldDB" id="A0A497F7D5"/>
<keyword evidence="5 18" id="KW-0479">Metal-binding</keyword>
<dbReference type="HAMAP" id="MF_01966">
    <property type="entry name" value="NADHX_epimerase"/>
    <property type="match status" value="1"/>
</dbReference>
<evidence type="ECO:0000256" key="8">
    <source>
        <dbReference type="ARBA" id="ARBA00022857"/>
    </source>
</evidence>
<keyword evidence="12 17" id="KW-0456">Lyase</keyword>
<dbReference type="Gene3D" id="3.40.1190.20">
    <property type="match status" value="1"/>
</dbReference>
<dbReference type="SUPFAM" id="SSF53613">
    <property type="entry name" value="Ribokinase-like"/>
    <property type="match status" value="1"/>
</dbReference>
<keyword evidence="7 17" id="KW-0067">ATP-binding</keyword>
<comment type="catalytic activity">
    <reaction evidence="1 18 19">
        <text>(6R)-NADHX = (6S)-NADHX</text>
        <dbReference type="Rhea" id="RHEA:32215"/>
        <dbReference type="ChEBI" id="CHEBI:64074"/>
        <dbReference type="ChEBI" id="CHEBI:64075"/>
        <dbReference type="EC" id="5.1.99.6"/>
    </reaction>
</comment>
<dbReference type="InterPro" id="IPR004443">
    <property type="entry name" value="YjeF_N_dom"/>
</dbReference>
<evidence type="ECO:0000256" key="12">
    <source>
        <dbReference type="ARBA" id="ARBA00023239"/>
    </source>
</evidence>
<evidence type="ECO:0000256" key="14">
    <source>
        <dbReference type="ARBA" id="ARBA00025153"/>
    </source>
</evidence>
<evidence type="ECO:0000256" key="13">
    <source>
        <dbReference type="ARBA" id="ARBA00023268"/>
    </source>
</evidence>
<dbReference type="NCBIfam" id="TIGR00196">
    <property type="entry name" value="yjeF_cterm"/>
    <property type="match status" value="1"/>
</dbReference>
<dbReference type="CDD" id="cd01171">
    <property type="entry name" value="YXKO-related"/>
    <property type="match status" value="1"/>
</dbReference>
<dbReference type="GO" id="GO:0005524">
    <property type="term" value="F:ATP binding"/>
    <property type="evidence" value="ECO:0007669"/>
    <property type="project" value="UniProtKB-UniRule"/>
</dbReference>
<comment type="similarity">
    <text evidence="18">Belongs to the NnrE/AIBP family.</text>
</comment>
<evidence type="ECO:0000313" key="23">
    <source>
        <dbReference type="Proteomes" id="UP000269499"/>
    </source>
</evidence>
<organism evidence="22 23">
    <name type="scientific">Thermoproteota archaeon</name>
    <dbReference type="NCBI Taxonomy" id="2056631"/>
    <lineage>
        <taxon>Archaea</taxon>
        <taxon>Thermoproteota</taxon>
    </lineage>
</organism>
<gene>
    <name evidence="18" type="primary">nnrE</name>
    <name evidence="17" type="synonym">nnrD</name>
    <name evidence="22" type="ORF">DRJ26_01115</name>
</gene>
<keyword evidence="10 17" id="KW-0520">NAD</keyword>
<dbReference type="HAMAP" id="MF_01965">
    <property type="entry name" value="NADHX_dehydratase"/>
    <property type="match status" value="1"/>
</dbReference>
<evidence type="ECO:0000256" key="10">
    <source>
        <dbReference type="ARBA" id="ARBA00023027"/>
    </source>
</evidence>
<evidence type="ECO:0000313" key="22">
    <source>
        <dbReference type="EMBL" id="RLE55179.1"/>
    </source>
</evidence>
<dbReference type="PANTHER" id="PTHR12592:SF0">
    <property type="entry name" value="ATP-DEPENDENT (S)-NAD(P)H-HYDRATE DEHYDRATASE"/>
    <property type="match status" value="1"/>
</dbReference>
<evidence type="ECO:0000256" key="18">
    <source>
        <dbReference type="HAMAP-Rule" id="MF_01966"/>
    </source>
</evidence>
<dbReference type="EMBL" id="QMRA01000010">
    <property type="protein sequence ID" value="RLE55179.1"/>
    <property type="molecule type" value="Genomic_DNA"/>
</dbReference>
<feature type="domain" description="YjeF N-terminal" evidence="21">
    <location>
        <begin position="11"/>
        <end position="227"/>
    </location>
</feature>
<comment type="cofactor">
    <cofactor evidence="18 19">
        <name>K(+)</name>
        <dbReference type="ChEBI" id="CHEBI:29103"/>
    </cofactor>
    <text evidence="18 19">Binds 1 potassium ion per subunit.</text>
</comment>
<comment type="function">
    <text evidence="17">Catalyzes the dehydration of the S-form of NAD(P)HX at the expense of ADP, which is converted to AMP. Together with NAD(P)HX epimerase, which catalyzes the epimerization of the S- and R-forms, the enzyme allows the repair of both epimers of NAD(P)HX, a damaged form of NAD(P)H that is a result of enzymatic or heat-dependent hydration.</text>
</comment>
<keyword evidence="9 18" id="KW-0630">Potassium</keyword>
<comment type="subunit">
    <text evidence="17">Homotetramer.</text>
</comment>
<dbReference type="GO" id="GO:0110051">
    <property type="term" value="P:metabolite repair"/>
    <property type="evidence" value="ECO:0007669"/>
    <property type="project" value="TreeGrafter"/>
</dbReference>
<evidence type="ECO:0000256" key="1">
    <source>
        <dbReference type="ARBA" id="ARBA00000013"/>
    </source>
</evidence>
<keyword evidence="11 18" id="KW-0413">Isomerase</keyword>
<evidence type="ECO:0000256" key="2">
    <source>
        <dbReference type="ARBA" id="ARBA00000909"/>
    </source>
</evidence>
<feature type="binding site" evidence="18">
    <location>
        <position position="173"/>
    </location>
    <ligand>
        <name>K(+)</name>
        <dbReference type="ChEBI" id="CHEBI:29103"/>
    </ligand>
</feature>